<feature type="transmembrane region" description="Helical" evidence="1">
    <location>
        <begin position="6"/>
        <end position="25"/>
    </location>
</feature>
<feature type="transmembrane region" description="Helical" evidence="1">
    <location>
        <begin position="95"/>
        <end position="113"/>
    </location>
</feature>
<sequence length="126" mass="14709">MTIYKLLNYFIATVWFANGLFCKVLNMVPRHQEIVARILGRDFAPLLTKAIGFSEIAMAVWIVSGIYPRINAIAQIVIIATMNVLEFILVPDLLLWGRFNLLFAFLFILLIWYNDFYLRHKPFQQP</sequence>
<evidence type="ECO:0000313" key="2">
    <source>
        <dbReference type="EMBL" id="THU35979.1"/>
    </source>
</evidence>
<protein>
    <recommendedName>
        <fullName evidence="4">DoxX family protein</fullName>
    </recommendedName>
</protein>
<evidence type="ECO:0000256" key="1">
    <source>
        <dbReference type="SAM" id="Phobius"/>
    </source>
</evidence>
<keyword evidence="1" id="KW-0812">Transmembrane</keyword>
<dbReference type="Pfam" id="PF13781">
    <property type="entry name" value="DoxX_3"/>
    <property type="match status" value="1"/>
</dbReference>
<gene>
    <name evidence="2" type="ORF">FAM09_21560</name>
</gene>
<keyword evidence="3" id="KW-1185">Reference proteome</keyword>
<feature type="transmembrane region" description="Helical" evidence="1">
    <location>
        <begin position="72"/>
        <end position="90"/>
    </location>
</feature>
<dbReference type="AlphaFoldDB" id="A0A4S8HNE3"/>
<reference evidence="2 3" key="1">
    <citation type="submission" date="2019-04" db="EMBL/GenBank/DDBJ databases">
        <title>Niastella caeni sp. nov., isolated from activated sludge.</title>
        <authorList>
            <person name="Sheng M."/>
        </authorList>
    </citation>
    <scope>NUCLEOTIDE SEQUENCE [LARGE SCALE GENOMIC DNA]</scope>
    <source>
        <strain evidence="2 3">HX-2-15</strain>
    </source>
</reference>
<dbReference type="Proteomes" id="UP000306918">
    <property type="component" value="Unassembled WGS sequence"/>
</dbReference>
<organism evidence="2 3">
    <name type="scientific">Niastella caeni</name>
    <dbReference type="NCBI Taxonomy" id="2569763"/>
    <lineage>
        <taxon>Bacteria</taxon>
        <taxon>Pseudomonadati</taxon>
        <taxon>Bacteroidota</taxon>
        <taxon>Chitinophagia</taxon>
        <taxon>Chitinophagales</taxon>
        <taxon>Chitinophagaceae</taxon>
        <taxon>Niastella</taxon>
    </lineage>
</organism>
<name>A0A4S8HNE3_9BACT</name>
<accession>A0A4S8HNE3</accession>
<proteinExistence type="predicted"/>
<dbReference type="OrthoDB" id="1365847at2"/>
<feature type="transmembrane region" description="Helical" evidence="1">
    <location>
        <begin position="46"/>
        <end position="66"/>
    </location>
</feature>
<comment type="caution">
    <text evidence="2">The sequence shown here is derived from an EMBL/GenBank/DDBJ whole genome shotgun (WGS) entry which is preliminary data.</text>
</comment>
<evidence type="ECO:0000313" key="3">
    <source>
        <dbReference type="Proteomes" id="UP000306918"/>
    </source>
</evidence>
<evidence type="ECO:0008006" key="4">
    <source>
        <dbReference type="Google" id="ProtNLM"/>
    </source>
</evidence>
<dbReference type="InterPro" id="IPR025695">
    <property type="entry name" value="DoxX-like"/>
</dbReference>
<keyword evidence="1" id="KW-1133">Transmembrane helix</keyword>
<keyword evidence="1" id="KW-0472">Membrane</keyword>
<dbReference type="EMBL" id="STFF01000006">
    <property type="protein sequence ID" value="THU35979.1"/>
    <property type="molecule type" value="Genomic_DNA"/>
</dbReference>
<dbReference type="RefSeq" id="WP_136579219.1">
    <property type="nucleotide sequence ID" value="NZ_STFF01000006.1"/>
</dbReference>